<keyword evidence="2" id="KW-1185">Reference proteome</keyword>
<dbReference type="RefSeq" id="WP_120182011.1">
    <property type="nucleotide sequence ID" value="NZ_MBTA01000025.1"/>
</dbReference>
<dbReference type="Proteomes" id="UP000283433">
    <property type="component" value="Unassembled WGS sequence"/>
</dbReference>
<dbReference type="OrthoDB" id="917674at2"/>
<name>A0A419S4W1_9SPHI</name>
<evidence type="ECO:0000313" key="1">
    <source>
        <dbReference type="EMBL" id="RKD15146.1"/>
    </source>
</evidence>
<protein>
    <submittedName>
        <fullName evidence="1">Uncharacterized protein</fullName>
    </submittedName>
</protein>
<proteinExistence type="predicted"/>
<evidence type="ECO:0000313" key="2">
    <source>
        <dbReference type="Proteomes" id="UP000283433"/>
    </source>
</evidence>
<dbReference type="AlphaFoldDB" id="A0A419S4W1"/>
<reference evidence="1 2" key="1">
    <citation type="submission" date="2016-07" db="EMBL/GenBank/DDBJ databases">
        <title>Genome of Pelobium manganitolerans.</title>
        <authorList>
            <person name="Wu S."/>
            <person name="Wang G."/>
        </authorList>
    </citation>
    <scope>NUCLEOTIDE SEQUENCE [LARGE SCALE GENOMIC DNA]</scope>
    <source>
        <strain evidence="1 2">YS-25</strain>
    </source>
</reference>
<dbReference type="EMBL" id="MBTA01000025">
    <property type="protein sequence ID" value="RKD15146.1"/>
    <property type="molecule type" value="Genomic_DNA"/>
</dbReference>
<sequence length="385" mass="44943">MEYAAQYYIGHHSNATKAKTKKAVQTVKRVHSVDAMHKGCKRNRQRQTEVRSGANVANAFLKTTFLPKLEMMKSVQSPIEVEKIETDFYHSLCEVTRHYDGFEPTDTRTFGYPYNLALSVWEVESHLKRNVRNWNNLRLVQDSKGKTFFITKEQYSTGATLYYIPVVPLYKMLRNKEAKNAARLLLSVFAYLYHVADIPYYRQEDAYIYWQYEMITDWIEQDDEAELDSRKEELKVAKWCGDKVEQKIFNRKSLDVFAERLKSFRPKNDFEQECLKVAKGFYTLYTDYPATTVFQHAMCADDDDAEQEDEVIAMNKYISFIADANGWLYETIAECVNNEFNECGTTEEPTVVKTFSGANITDCNLDFENRLFPLIGELCYLLNNH</sequence>
<organism evidence="1 2">
    <name type="scientific">Pelobium manganitolerans</name>
    <dbReference type="NCBI Taxonomy" id="1842495"/>
    <lineage>
        <taxon>Bacteria</taxon>
        <taxon>Pseudomonadati</taxon>
        <taxon>Bacteroidota</taxon>
        <taxon>Sphingobacteriia</taxon>
        <taxon>Sphingobacteriales</taxon>
        <taxon>Sphingobacteriaceae</taxon>
        <taxon>Pelobium</taxon>
    </lineage>
</organism>
<comment type="caution">
    <text evidence="1">The sequence shown here is derived from an EMBL/GenBank/DDBJ whole genome shotgun (WGS) entry which is preliminary data.</text>
</comment>
<gene>
    <name evidence="1" type="ORF">BCY91_06390</name>
</gene>
<accession>A0A419S4W1</accession>